<evidence type="ECO:0000256" key="2">
    <source>
        <dbReference type="ARBA" id="ARBA00023140"/>
    </source>
</evidence>
<evidence type="ECO:0000313" key="5">
    <source>
        <dbReference type="EMBL" id="EDO14856.1"/>
    </source>
</evidence>
<evidence type="ECO:0000256" key="4">
    <source>
        <dbReference type="SAM" id="Phobius"/>
    </source>
</evidence>
<dbReference type="KEGG" id="vpo:Kpol_345p4"/>
<dbReference type="Pfam" id="PF00378">
    <property type="entry name" value="ECH_1"/>
    <property type="match status" value="1"/>
</dbReference>
<protein>
    <submittedName>
        <fullName evidence="5">Uncharacterized protein</fullName>
    </submittedName>
</protein>
<dbReference type="SUPFAM" id="SSF52096">
    <property type="entry name" value="ClpP/crotonase"/>
    <property type="match status" value="1"/>
</dbReference>
<dbReference type="HOGENOM" id="CLU_009834_6_2_1"/>
<proteinExistence type="predicted"/>
<keyword evidence="4" id="KW-1133">Transmembrane helix</keyword>
<keyword evidence="3" id="KW-0413">Isomerase</keyword>
<dbReference type="eggNOG" id="KOG0016">
    <property type="taxonomic scope" value="Eukaryota"/>
</dbReference>
<keyword evidence="4" id="KW-0812">Transmembrane</keyword>
<evidence type="ECO:0000313" key="6">
    <source>
        <dbReference type="Proteomes" id="UP000000267"/>
    </source>
</evidence>
<dbReference type="OrthoDB" id="2018133at2759"/>
<dbReference type="GO" id="GO:0006635">
    <property type="term" value="P:fatty acid beta-oxidation"/>
    <property type="evidence" value="ECO:0007669"/>
    <property type="project" value="EnsemblFungi"/>
</dbReference>
<keyword evidence="6" id="KW-1185">Reference proteome</keyword>
<keyword evidence="4" id="KW-0472">Membrane</keyword>
<dbReference type="PANTHER" id="PTHR43684">
    <property type="match status" value="1"/>
</dbReference>
<dbReference type="CDD" id="cd06558">
    <property type="entry name" value="crotonase-like"/>
    <property type="match status" value="1"/>
</dbReference>
<dbReference type="PhylomeDB" id="A7TS99"/>
<dbReference type="InterPro" id="IPR001753">
    <property type="entry name" value="Enoyl-CoA_hydra/iso"/>
</dbReference>
<keyword evidence="2" id="KW-0576">Peroxisome</keyword>
<gene>
    <name evidence="5" type="ORF">Kpol_345p4</name>
</gene>
<sequence length="275" mass="31379">MGSPRVSYRIEGAFFIISFTDPRYLNSLSFDDFIYISELLEKADKDDSILYTVFQSSGKFFSAGFKFDSIAEFGEIKKEKNPLRQLSLLFGTISSQNVLVADRFLKHRKILICCLNGPAIGLGAALVMLCDIVYSMTDSVYLLFPFSNLAFVTELSSSITVARKLGHSCANEHLMFSTPITYNELFDKKVIVRNYKMDDTDEFNKKVIADLQKQAKQLHPDSIIGIKNTIMTGEYGRLLKLSQANESTTTFPFWVDGHPQKRFQQMKNKERRHKL</sequence>
<accession>A7TS99</accession>
<dbReference type="RefSeq" id="XP_001642714.1">
    <property type="nucleotide sequence ID" value="XM_001642664.1"/>
</dbReference>
<dbReference type="InterPro" id="IPR029045">
    <property type="entry name" value="ClpP/crotonase-like_dom_sf"/>
</dbReference>
<feature type="transmembrane region" description="Helical" evidence="4">
    <location>
        <begin position="110"/>
        <end position="134"/>
    </location>
</feature>
<dbReference type="AlphaFoldDB" id="A7TS99"/>
<organism evidence="6">
    <name type="scientific">Vanderwaltozyma polyspora (strain ATCC 22028 / DSM 70294 / BCRC 21397 / CBS 2163 / NBRC 10782 / NRRL Y-8283 / UCD 57-17)</name>
    <name type="common">Kluyveromyces polysporus</name>
    <dbReference type="NCBI Taxonomy" id="436907"/>
    <lineage>
        <taxon>Eukaryota</taxon>
        <taxon>Fungi</taxon>
        <taxon>Dikarya</taxon>
        <taxon>Ascomycota</taxon>
        <taxon>Saccharomycotina</taxon>
        <taxon>Saccharomycetes</taxon>
        <taxon>Saccharomycetales</taxon>
        <taxon>Saccharomycetaceae</taxon>
        <taxon>Vanderwaltozyma</taxon>
    </lineage>
</organism>
<dbReference type="InParanoid" id="A7TS99"/>
<dbReference type="OMA" id="CTPETYL"/>
<feature type="transmembrane region" description="Helical" evidence="4">
    <location>
        <begin position="140"/>
        <end position="162"/>
    </location>
</feature>
<dbReference type="Gene3D" id="3.90.226.10">
    <property type="entry name" value="2-enoyl-CoA Hydratase, Chain A, domain 1"/>
    <property type="match status" value="1"/>
</dbReference>
<evidence type="ECO:0000256" key="1">
    <source>
        <dbReference type="ARBA" id="ARBA00004275"/>
    </source>
</evidence>
<dbReference type="Proteomes" id="UP000000267">
    <property type="component" value="Unassembled WGS sequence"/>
</dbReference>
<dbReference type="EMBL" id="DS480503">
    <property type="protein sequence ID" value="EDO14856.1"/>
    <property type="molecule type" value="Genomic_DNA"/>
</dbReference>
<dbReference type="PANTHER" id="PTHR43684:SF1">
    <property type="entry name" value="ENOYL-COA DELTA ISOMERASE 2"/>
    <property type="match status" value="1"/>
</dbReference>
<comment type="subcellular location">
    <subcellularLocation>
        <location evidence="1">Peroxisome</location>
    </subcellularLocation>
</comment>
<dbReference type="GO" id="GO:0004165">
    <property type="term" value="F:delta(3)-delta(2)-enoyl-CoA isomerase activity"/>
    <property type="evidence" value="ECO:0007669"/>
    <property type="project" value="EnsemblFungi"/>
</dbReference>
<reference evidence="5 6" key="1">
    <citation type="journal article" date="2007" name="Proc. Natl. Acad. Sci. U.S.A.">
        <title>Independent sorting-out of thousands of duplicated gene pairs in two yeast species descended from a whole-genome duplication.</title>
        <authorList>
            <person name="Scannell D.R."/>
            <person name="Frank A.C."/>
            <person name="Conant G.C."/>
            <person name="Byrne K.P."/>
            <person name="Woolfit M."/>
            <person name="Wolfe K.H."/>
        </authorList>
    </citation>
    <scope>NUCLEOTIDE SEQUENCE [LARGE SCALE GENOMIC DNA]</scope>
    <source>
        <strain evidence="6">ATCC 22028 / DSM 70294 / BCRC 21397 / CBS 2163 / NBRC 10782 / NRRL Y-8283 / UCD 57-17</strain>
    </source>
</reference>
<dbReference type="STRING" id="436907.A7TS99"/>
<dbReference type="GeneID" id="5542890"/>
<evidence type="ECO:0000256" key="3">
    <source>
        <dbReference type="ARBA" id="ARBA00023235"/>
    </source>
</evidence>
<name>A7TS99_VANPO</name>
<dbReference type="FunCoup" id="A7TS99">
    <property type="interactions" value="188"/>
</dbReference>
<dbReference type="GO" id="GO:0005782">
    <property type="term" value="C:peroxisomal matrix"/>
    <property type="evidence" value="ECO:0007669"/>
    <property type="project" value="EnsemblFungi"/>
</dbReference>
<dbReference type="InterPro" id="IPR051053">
    <property type="entry name" value="ECH/Chromodomain_protein"/>
</dbReference>